<organism evidence="3">
    <name type="scientific">marine metagenome</name>
    <dbReference type="NCBI Taxonomy" id="408172"/>
    <lineage>
        <taxon>unclassified sequences</taxon>
        <taxon>metagenomes</taxon>
        <taxon>ecological metagenomes</taxon>
    </lineage>
</organism>
<dbReference type="InterPro" id="IPR011576">
    <property type="entry name" value="Pyridox_Oxase_N"/>
</dbReference>
<feature type="domain" description="Pyridoxamine 5'-phosphate oxidase N-terminal" evidence="2">
    <location>
        <begin position="13"/>
        <end position="146"/>
    </location>
</feature>
<dbReference type="InterPro" id="IPR012349">
    <property type="entry name" value="Split_barrel_FMN-bd"/>
</dbReference>
<dbReference type="SUPFAM" id="SSF50475">
    <property type="entry name" value="FMN-binding split barrel"/>
    <property type="match status" value="1"/>
</dbReference>
<accession>A0A382L9Z4</accession>
<keyword evidence="1" id="KW-0560">Oxidoreductase</keyword>
<name>A0A382L9Z4_9ZZZZ</name>
<dbReference type="InterPro" id="IPR052019">
    <property type="entry name" value="F420H2_bilvrd_red/Heme_oxyg"/>
</dbReference>
<proteinExistence type="predicted"/>
<dbReference type="Pfam" id="PF01243">
    <property type="entry name" value="PNPOx_N"/>
    <property type="match status" value="1"/>
</dbReference>
<dbReference type="Gene3D" id="2.30.110.10">
    <property type="entry name" value="Electron Transport, Fmn-binding Protein, Chain A"/>
    <property type="match status" value="1"/>
</dbReference>
<gene>
    <name evidence="3" type="ORF">METZ01_LOCUS286303</name>
</gene>
<dbReference type="PANTHER" id="PTHR35176">
    <property type="entry name" value="HEME OXYGENASE HI_0854-RELATED"/>
    <property type="match status" value="1"/>
</dbReference>
<dbReference type="GO" id="GO:0005829">
    <property type="term" value="C:cytosol"/>
    <property type="evidence" value="ECO:0007669"/>
    <property type="project" value="TreeGrafter"/>
</dbReference>
<dbReference type="GO" id="GO:0070967">
    <property type="term" value="F:coenzyme F420 binding"/>
    <property type="evidence" value="ECO:0007669"/>
    <property type="project" value="TreeGrafter"/>
</dbReference>
<evidence type="ECO:0000313" key="3">
    <source>
        <dbReference type="EMBL" id="SVC33449.1"/>
    </source>
</evidence>
<dbReference type="PANTHER" id="PTHR35176:SF6">
    <property type="entry name" value="HEME OXYGENASE HI_0854-RELATED"/>
    <property type="match status" value="1"/>
</dbReference>
<evidence type="ECO:0000256" key="1">
    <source>
        <dbReference type="ARBA" id="ARBA00023002"/>
    </source>
</evidence>
<dbReference type="EMBL" id="UINC01085672">
    <property type="protein sequence ID" value="SVC33449.1"/>
    <property type="molecule type" value="Genomic_DNA"/>
</dbReference>
<dbReference type="GO" id="GO:0016627">
    <property type="term" value="F:oxidoreductase activity, acting on the CH-CH group of donors"/>
    <property type="evidence" value="ECO:0007669"/>
    <property type="project" value="TreeGrafter"/>
</dbReference>
<dbReference type="AlphaFoldDB" id="A0A382L9Z4"/>
<evidence type="ECO:0000259" key="2">
    <source>
        <dbReference type="Pfam" id="PF01243"/>
    </source>
</evidence>
<sequence length="155" mass="17885">MNSNRRDLIRMTDEEMRLFIEEQKSLQVSCVGSDGWPHLTTLWFAIVDQKIVFETYTRSQKILNLQRNPHITVLLEDGTVYEKLRGVMIKGEAILESKPENVEKYAKAVMIRNQPEYGEEILSEAAKQMSLKRTAVIVEPNEVVSWDHTKLGGTY</sequence>
<reference evidence="3" key="1">
    <citation type="submission" date="2018-05" db="EMBL/GenBank/DDBJ databases">
        <authorList>
            <person name="Lanie J.A."/>
            <person name="Ng W.-L."/>
            <person name="Kazmierczak K.M."/>
            <person name="Andrzejewski T.M."/>
            <person name="Davidsen T.M."/>
            <person name="Wayne K.J."/>
            <person name="Tettelin H."/>
            <person name="Glass J.I."/>
            <person name="Rusch D."/>
            <person name="Podicherti R."/>
            <person name="Tsui H.-C.T."/>
            <person name="Winkler M.E."/>
        </authorList>
    </citation>
    <scope>NUCLEOTIDE SEQUENCE</scope>
</reference>
<protein>
    <recommendedName>
        <fullName evidence="2">Pyridoxamine 5'-phosphate oxidase N-terminal domain-containing protein</fullName>
    </recommendedName>
</protein>